<feature type="transmembrane region" description="Helical" evidence="1">
    <location>
        <begin position="98"/>
        <end position="116"/>
    </location>
</feature>
<dbReference type="Proteomes" id="UP001189756">
    <property type="component" value="Unassembled WGS sequence"/>
</dbReference>
<keyword evidence="1" id="KW-1133">Transmembrane helix</keyword>
<accession>A0AAD2F360</accession>
<keyword evidence="1" id="KW-0812">Transmembrane</keyword>
<feature type="transmembrane region" description="Helical" evidence="1">
    <location>
        <begin position="27"/>
        <end position="50"/>
    </location>
</feature>
<sequence>MDERAASNTQPSGDSTVRSALRLSSDWVSPINATVFTSTLILDLLAPLFGRATSRLAAVAGAACILLLLITMIRLERRRTEQQPIRSRLDFYARSRKLWLATTCCMGGFALAFATFSHADAPNPSAIGSAVPAIGQLQQSLAALHAKVDVVAQRTSDIQDDTQAIRRAVDPQDDRGRLTRLGYGLDDESKARAIEACDIDATTLYAHLNETMPLALPVFGKRGGSTLEAPILAKNEHFAEMLRILSDDPKFDKAALSTAFPLTFTQAQTRSIPAMDGLLAKARRRGLRTVGLLPSMVKASPLIVAIWSGNADAATALLNAGANADAPAIEVIVPVMDHGNPALKNVSISTAREEAQRMKWTVPGLE</sequence>
<gene>
    <name evidence="2" type="ORF">R77560_01537</name>
</gene>
<protein>
    <submittedName>
        <fullName evidence="2">Uncharacterized protein</fullName>
    </submittedName>
</protein>
<keyword evidence="1" id="KW-0472">Membrane</keyword>
<evidence type="ECO:0000313" key="3">
    <source>
        <dbReference type="Proteomes" id="UP001189756"/>
    </source>
</evidence>
<evidence type="ECO:0000313" key="2">
    <source>
        <dbReference type="EMBL" id="CAJ0787181.1"/>
    </source>
</evidence>
<organism evidence="2 3">
    <name type="scientific">Ralstonia thomasii</name>
    <dbReference type="NCBI Taxonomy" id="3058596"/>
    <lineage>
        <taxon>Bacteria</taxon>
        <taxon>Pseudomonadati</taxon>
        <taxon>Pseudomonadota</taxon>
        <taxon>Betaproteobacteria</taxon>
        <taxon>Burkholderiales</taxon>
        <taxon>Burkholderiaceae</taxon>
        <taxon>Ralstonia</taxon>
    </lineage>
</organism>
<reference evidence="2" key="1">
    <citation type="submission" date="2023-07" db="EMBL/GenBank/DDBJ databases">
        <authorList>
            <person name="Peeters C."/>
        </authorList>
    </citation>
    <scope>NUCLEOTIDE SEQUENCE</scope>
    <source>
        <strain evidence="2">R-77560</strain>
    </source>
</reference>
<dbReference type="RefSeq" id="WP_012434920.1">
    <property type="nucleotide sequence ID" value="NZ_CATZAZ010000002.1"/>
</dbReference>
<comment type="caution">
    <text evidence="2">The sequence shown here is derived from an EMBL/GenBank/DDBJ whole genome shotgun (WGS) entry which is preliminary data.</text>
</comment>
<feature type="transmembrane region" description="Helical" evidence="1">
    <location>
        <begin position="56"/>
        <end position="77"/>
    </location>
</feature>
<dbReference type="EMBL" id="CATZAZ010000002">
    <property type="protein sequence ID" value="CAJ0787181.1"/>
    <property type="molecule type" value="Genomic_DNA"/>
</dbReference>
<dbReference type="AlphaFoldDB" id="A0AAD2F360"/>
<proteinExistence type="predicted"/>
<name>A0AAD2F360_9RALS</name>
<evidence type="ECO:0000256" key="1">
    <source>
        <dbReference type="SAM" id="Phobius"/>
    </source>
</evidence>